<name>A0A0J6CZW4_9BACL</name>
<keyword evidence="2" id="KW-1185">Reference proteome</keyword>
<dbReference type="OrthoDB" id="2362069at2"/>
<evidence type="ECO:0000313" key="2">
    <source>
        <dbReference type="Proteomes" id="UP000035996"/>
    </source>
</evidence>
<dbReference type="STRING" id="157733.AB986_04795"/>
<accession>A0A0J6CZW4</accession>
<dbReference type="Proteomes" id="UP000035996">
    <property type="component" value="Unassembled WGS sequence"/>
</dbReference>
<evidence type="ECO:0008006" key="3">
    <source>
        <dbReference type="Google" id="ProtNLM"/>
    </source>
</evidence>
<organism evidence="1 2">
    <name type="scientific">Guptibacillus hwajinpoensis</name>
    <dbReference type="NCBI Taxonomy" id="208199"/>
    <lineage>
        <taxon>Bacteria</taxon>
        <taxon>Bacillati</taxon>
        <taxon>Bacillota</taxon>
        <taxon>Bacilli</taxon>
        <taxon>Bacillales</taxon>
        <taxon>Guptibacillaceae</taxon>
        <taxon>Guptibacillus</taxon>
    </lineage>
</organism>
<proteinExistence type="predicted"/>
<dbReference type="RefSeq" id="WP_048309717.1">
    <property type="nucleotide sequence ID" value="NZ_CP119526.1"/>
</dbReference>
<evidence type="ECO:0000313" key="1">
    <source>
        <dbReference type="EMBL" id="KMM38600.1"/>
    </source>
</evidence>
<comment type="caution">
    <text evidence="1">The sequence shown here is derived from an EMBL/GenBank/DDBJ whole genome shotgun (WGS) entry which is preliminary data.</text>
</comment>
<dbReference type="AlphaFoldDB" id="A0A0J6CZW4"/>
<reference evidence="1" key="1">
    <citation type="submission" date="2015-06" db="EMBL/GenBank/DDBJ databases">
        <authorList>
            <person name="Liu B."/>
            <person name="Wang J."/>
            <person name="Zhu Y."/>
            <person name="Liu G."/>
            <person name="Chen Q."/>
            <person name="Zheng C."/>
            <person name="Che J."/>
            <person name="Ge C."/>
            <person name="Shi H."/>
            <person name="Pan Z."/>
            <person name="Liu X."/>
        </authorList>
    </citation>
    <scope>NUCLEOTIDE SEQUENCE [LARGE SCALE GENOMIC DNA]</scope>
    <source>
        <strain evidence="1">DSM 16346</strain>
    </source>
</reference>
<sequence length="136" mass="15907">MKRQIQRPVHETFNDGFLYYGFQSVQRSSEGKRIGETYQQKGKLAFRLMSARDQDFQLAGTMSSRLDLKVKTKLPPSAQESSTIPSSFFESYKNLRKSNIKIRIGTMEYDVITVDFDTSRRYLFFYLQEVGGFRDE</sequence>
<protein>
    <recommendedName>
        <fullName evidence="3">Phage head-tail adapter protein</fullName>
    </recommendedName>
</protein>
<dbReference type="EMBL" id="LELK01000001">
    <property type="protein sequence ID" value="KMM38600.1"/>
    <property type="molecule type" value="Genomic_DNA"/>
</dbReference>
<gene>
    <name evidence="1" type="ORF">AB986_04795</name>
</gene>